<sequence length="79" mass="8815">MPYRQQIKKVFRPSRGRQNGEKTRLFPAGDTSSGEKSRVSPLSGAQPENSSVCQIIYHIISLPLSQAFRSAKIIFHTLA</sequence>
<dbReference type="Proteomes" id="UP000663722">
    <property type="component" value="Chromosome"/>
</dbReference>
<feature type="region of interest" description="Disordered" evidence="1">
    <location>
        <begin position="1"/>
        <end position="47"/>
    </location>
</feature>
<name>A0A975BW87_9BACT</name>
<organism evidence="2 3">
    <name type="scientific">Desulfonema magnum</name>
    <dbReference type="NCBI Taxonomy" id="45655"/>
    <lineage>
        <taxon>Bacteria</taxon>
        <taxon>Pseudomonadati</taxon>
        <taxon>Thermodesulfobacteriota</taxon>
        <taxon>Desulfobacteria</taxon>
        <taxon>Desulfobacterales</taxon>
        <taxon>Desulfococcaceae</taxon>
        <taxon>Desulfonema</taxon>
    </lineage>
</organism>
<protein>
    <submittedName>
        <fullName evidence="2">Uncharacterized protein</fullName>
    </submittedName>
</protein>
<proteinExistence type="predicted"/>
<evidence type="ECO:0000313" key="2">
    <source>
        <dbReference type="EMBL" id="QTA92433.1"/>
    </source>
</evidence>
<dbReference type="AlphaFoldDB" id="A0A975BW87"/>
<accession>A0A975BW87</accession>
<dbReference type="EMBL" id="CP061800">
    <property type="protein sequence ID" value="QTA92433.1"/>
    <property type="molecule type" value="Genomic_DNA"/>
</dbReference>
<evidence type="ECO:0000256" key="1">
    <source>
        <dbReference type="SAM" id="MobiDB-lite"/>
    </source>
</evidence>
<keyword evidence="3" id="KW-1185">Reference proteome</keyword>
<evidence type="ECO:0000313" key="3">
    <source>
        <dbReference type="Proteomes" id="UP000663722"/>
    </source>
</evidence>
<feature type="compositionally biased region" description="Basic residues" evidence="1">
    <location>
        <begin position="1"/>
        <end position="15"/>
    </location>
</feature>
<dbReference type="KEGG" id="dmm:dnm_085130"/>
<gene>
    <name evidence="2" type="ORF">dnm_085130</name>
</gene>
<reference evidence="2" key="1">
    <citation type="journal article" date="2021" name="Microb. Physiol.">
        <title>Proteogenomic Insights into the Physiology of Marine, Sulfate-Reducing, Filamentous Desulfonema limicola and Desulfonema magnum.</title>
        <authorList>
            <person name="Schnaars V."/>
            <person name="Wohlbrand L."/>
            <person name="Scheve S."/>
            <person name="Hinrichs C."/>
            <person name="Reinhardt R."/>
            <person name="Rabus R."/>
        </authorList>
    </citation>
    <scope>NUCLEOTIDE SEQUENCE</scope>
    <source>
        <strain evidence="2">4be13</strain>
    </source>
</reference>